<dbReference type="KEGG" id="caby:Cabys_2383"/>
<dbReference type="OrthoDB" id="9774495at2"/>
<dbReference type="InterPro" id="IPR015421">
    <property type="entry name" value="PyrdxlP-dep_Trfase_major"/>
</dbReference>
<sequence>MEIKRSFASDNNAGVHPQVMKALQDCNVGHEIGYGDDPYTMRATERFKEHFGGQTGVYFVYGGTGANVTGLQVLLKPYQAVLCAETAHIYVDECGAPEKFTGCKLMPIKTKDGKLRVEQLEPFLSMLNFEHHVQPAVISITQPTEMGTVYTVEEIKAIARFAKANNMRLHMDGARLANAAACLDLPFKSFTVDAGVDVLSFGGTKNGLMFGEAVLIFNPLFQQDFKYIRKQGMQLHSKMRYIAAQFDAYLKDDLWLKNARQANRMAQMLAERIKEIPQITITQAVQTNGVFAVVPPQIIEPLKKEYFFYIWNAAAHEVRWMTSFDTTEQDIENFVNTLKRILKKYLT</sequence>
<evidence type="ECO:0000256" key="1">
    <source>
        <dbReference type="ARBA" id="ARBA00001933"/>
    </source>
</evidence>
<comment type="cofactor">
    <cofactor evidence="1">
        <name>pyridoxal 5'-phosphate</name>
        <dbReference type="ChEBI" id="CHEBI:597326"/>
    </cofactor>
</comment>
<proteinExistence type="inferred from homology"/>
<protein>
    <submittedName>
        <fullName evidence="6">Aromatic amino acid beta-eliminating lyase/threonine aldolase</fullName>
    </submittedName>
    <submittedName>
        <fullName evidence="5">L-threonine aldolase</fullName>
    </submittedName>
</protein>
<name>H1XWT3_CALAY</name>
<dbReference type="PaxDb" id="880073-Calab_3460"/>
<dbReference type="Proteomes" id="UP000183868">
    <property type="component" value="Chromosome"/>
</dbReference>
<dbReference type="InterPro" id="IPR001597">
    <property type="entry name" value="ArAA_b-elim_lyase/Thr_aldolase"/>
</dbReference>
<keyword evidence="7" id="KW-1185">Reference proteome</keyword>
<evidence type="ECO:0000313" key="8">
    <source>
        <dbReference type="Proteomes" id="UP000183868"/>
    </source>
</evidence>
<keyword evidence="3" id="KW-0663">Pyridoxal phosphate</keyword>
<comment type="similarity">
    <text evidence="2">Belongs to the threonine aldolase family.</text>
</comment>
<keyword evidence="6" id="KW-0456">Lyase</keyword>
<dbReference type="CDD" id="cd06502">
    <property type="entry name" value="TA_like"/>
    <property type="match status" value="1"/>
</dbReference>
<evidence type="ECO:0000313" key="6">
    <source>
        <dbReference type="EMBL" id="EHO43059.1"/>
    </source>
</evidence>
<dbReference type="PANTHER" id="PTHR48097">
    <property type="entry name" value="L-THREONINE ALDOLASE-RELATED"/>
    <property type="match status" value="1"/>
</dbReference>
<dbReference type="STRING" id="880073.Cabys_2383"/>
<dbReference type="SUPFAM" id="SSF53383">
    <property type="entry name" value="PLP-dependent transferases"/>
    <property type="match status" value="1"/>
</dbReference>
<dbReference type="EMBL" id="CM001402">
    <property type="protein sequence ID" value="EHO43059.1"/>
    <property type="molecule type" value="Genomic_DNA"/>
</dbReference>
<accession>H1XWT3</accession>
<evidence type="ECO:0000256" key="3">
    <source>
        <dbReference type="ARBA" id="ARBA00022898"/>
    </source>
</evidence>
<dbReference type="RefSeq" id="WP_006930525.1">
    <property type="nucleotide sequence ID" value="NZ_CM001402.1"/>
</dbReference>
<gene>
    <name evidence="5" type="ORF">Cabys_2383</name>
    <name evidence="6" type="ORF">Calab_3460</name>
</gene>
<dbReference type="Proteomes" id="UP000004671">
    <property type="component" value="Chromosome"/>
</dbReference>
<evidence type="ECO:0000259" key="4">
    <source>
        <dbReference type="Pfam" id="PF01212"/>
    </source>
</evidence>
<dbReference type="AlphaFoldDB" id="H1XWT3"/>
<evidence type="ECO:0000313" key="5">
    <source>
        <dbReference type="EMBL" id="APF19132.1"/>
    </source>
</evidence>
<dbReference type="GO" id="GO:0016829">
    <property type="term" value="F:lyase activity"/>
    <property type="evidence" value="ECO:0007669"/>
    <property type="project" value="UniProtKB-KW"/>
</dbReference>
<dbReference type="InterPro" id="IPR015422">
    <property type="entry name" value="PyrdxlP-dep_Trfase_small"/>
</dbReference>
<dbReference type="EMBL" id="CP018099">
    <property type="protein sequence ID" value="APF19132.1"/>
    <property type="molecule type" value="Genomic_DNA"/>
</dbReference>
<dbReference type="Gene3D" id="3.40.640.10">
    <property type="entry name" value="Type I PLP-dependent aspartate aminotransferase-like (Major domain)"/>
    <property type="match status" value="1"/>
</dbReference>
<feature type="domain" description="Aromatic amino acid beta-eliminating lyase/threonine aldolase" evidence="4">
    <location>
        <begin position="7"/>
        <end position="294"/>
    </location>
</feature>
<dbReference type="Gene3D" id="3.90.1150.10">
    <property type="entry name" value="Aspartate Aminotransferase, domain 1"/>
    <property type="match status" value="1"/>
</dbReference>
<dbReference type="Pfam" id="PF01212">
    <property type="entry name" value="Beta_elim_lyase"/>
    <property type="match status" value="1"/>
</dbReference>
<dbReference type="InterPro" id="IPR015424">
    <property type="entry name" value="PyrdxlP-dep_Trfase"/>
</dbReference>
<dbReference type="GO" id="GO:0006520">
    <property type="term" value="P:amino acid metabolic process"/>
    <property type="evidence" value="ECO:0007669"/>
    <property type="project" value="InterPro"/>
</dbReference>
<dbReference type="HOGENOM" id="CLU_049619_0_0_0"/>
<dbReference type="InParanoid" id="H1XWT3"/>
<reference evidence="6 7" key="1">
    <citation type="submission" date="2011-09" db="EMBL/GenBank/DDBJ databases">
        <title>The permanent draft genome of Caldithrix abyssi DSM 13497.</title>
        <authorList>
            <consortium name="US DOE Joint Genome Institute (JGI-PGF)"/>
            <person name="Lucas S."/>
            <person name="Han J."/>
            <person name="Lapidus A."/>
            <person name="Bruce D."/>
            <person name="Goodwin L."/>
            <person name="Pitluck S."/>
            <person name="Peters L."/>
            <person name="Kyrpides N."/>
            <person name="Mavromatis K."/>
            <person name="Ivanova N."/>
            <person name="Mikhailova N."/>
            <person name="Chertkov O."/>
            <person name="Detter J.C."/>
            <person name="Tapia R."/>
            <person name="Han C."/>
            <person name="Land M."/>
            <person name="Hauser L."/>
            <person name="Markowitz V."/>
            <person name="Cheng J.-F."/>
            <person name="Hugenholtz P."/>
            <person name="Woyke T."/>
            <person name="Wu D."/>
            <person name="Spring S."/>
            <person name="Brambilla E."/>
            <person name="Klenk H.-P."/>
            <person name="Eisen J.A."/>
        </authorList>
    </citation>
    <scope>NUCLEOTIDE SEQUENCE [LARGE SCALE GENOMIC DNA]</scope>
    <source>
        <strain evidence="6 7">DSM 13497</strain>
    </source>
</reference>
<dbReference type="PANTHER" id="PTHR48097:SF5">
    <property type="entry name" value="LOW SPECIFICITY L-THREONINE ALDOLASE"/>
    <property type="match status" value="1"/>
</dbReference>
<reference evidence="5 8" key="2">
    <citation type="submission" date="2016-11" db="EMBL/GenBank/DDBJ databases">
        <title>Genomic analysis of Caldithrix abyssi and proposal of a novel bacterial phylum Caldithrichaeota.</title>
        <authorList>
            <person name="Kublanov I."/>
            <person name="Sigalova O."/>
            <person name="Gavrilov S."/>
            <person name="Lebedinsky A."/>
            <person name="Ivanova N."/>
            <person name="Daum C."/>
            <person name="Reddy T."/>
            <person name="Klenk H.P."/>
            <person name="Goker M."/>
            <person name="Reva O."/>
            <person name="Miroshnichenko M."/>
            <person name="Kyprides N."/>
            <person name="Woyke T."/>
            <person name="Gelfand M."/>
        </authorList>
    </citation>
    <scope>NUCLEOTIDE SEQUENCE [LARGE SCALE GENOMIC DNA]</scope>
    <source>
        <strain evidence="5 8">LF13</strain>
    </source>
</reference>
<organism evidence="6 7">
    <name type="scientific">Caldithrix abyssi DSM 13497</name>
    <dbReference type="NCBI Taxonomy" id="880073"/>
    <lineage>
        <taxon>Bacteria</taxon>
        <taxon>Pseudomonadati</taxon>
        <taxon>Calditrichota</taxon>
        <taxon>Calditrichia</taxon>
        <taxon>Calditrichales</taxon>
        <taxon>Calditrichaceae</taxon>
        <taxon>Caldithrix</taxon>
    </lineage>
</organism>
<dbReference type="eggNOG" id="COG2008">
    <property type="taxonomic scope" value="Bacteria"/>
</dbReference>
<evidence type="ECO:0000313" key="7">
    <source>
        <dbReference type="Proteomes" id="UP000004671"/>
    </source>
</evidence>
<evidence type="ECO:0000256" key="2">
    <source>
        <dbReference type="ARBA" id="ARBA00006966"/>
    </source>
</evidence>